<name>A0AAD7FCD0_9AGAR</name>
<feature type="chain" id="PRO_5041993555" evidence="1">
    <location>
        <begin position="22"/>
        <end position="110"/>
    </location>
</feature>
<protein>
    <submittedName>
        <fullName evidence="2">Uncharacterized protein</fullName>
    </submittedName>
</protein>
<accession>A0AAD7FCD0</accession>
<reference evidence="2" key="1">
    <citation type="submission" date="2023-03" db="EMBL/GenBank/DDBJ databases">
        <title>Massive genome expansion in bonnet fungi (Mycena s.s.) driven by repeated elements and novel gene families across ecological guilds.</title>
        <authorList>
            <consortium name="Lawrence Berkeley National Laboratory"/>
            <person name="Harder C.B."/>
            <person name="Miyauchi S."/>
            <person name="Viragh M."/>
            <person name="Kuo A."/>
            <person name="Thoen E."/>
            <person name="Andreopoulos B."/>
            <person name="Lu D."/>
            <person name="Skrede I."/>
            <person name="Drula E."/>
            <person name="Henrissat B."/>
            <person name="Morin E."/>
            <person name="Kohler A."/>
            <person name="Barry K."/>
            <person name="LaButti K."/>
            <person name="Morin E."/>
            <person name="Salamov A."/>
            <person name="Lipzen A."/>
            <person name="Mereny Z."/>
            <person name="Hegedus B."/>
            <person name="Baldrian P."/>
            <person name="Stursova M."/>
            <person name="Weitz H."/>
            <person name="Taylor A."/>
            <person name="Grigoriev I.V."/>
            <person name="Nagy L.G."/>
            <person name="Martin F."/>
            <person name="Kauserud H."/>
        </authorList>
    </citation>
    <scope>NUCLEOTIDE SEQUENCE</scope>
    <source>
        <strain evidence="2">9284</strain>
    </source>
</reference>
<dbReference type="AlphaFoldDB" id="A0AAD7FCD0"/>
<sequence length="110" mass="10790">MQFNLALLASALLAAASPVLGADFGWFTGADCTGSVILSTSGVPPNECVAIGNGASAKSISYSGVPNLVEFFESGGPHDQCTNGAAIAGVAGSGCTNAPAGFNLQSFAYA</sequence>
<proteinExistence type="predicted"/>
<feature type="signal peptide" evidence="1">
    <location>
        <begin position="1"/>
        <end position="21"/>
    </location>
</feature>
<evidence type="ECO:0000313" key="3">
    <source>
        <dbReference type="Proteomes" id="UP001221142"/>
    </source>
</evidence>
<comment type="caution">
    <text evidence="2">The sequence shown here is derived from an EMBL/GenBank/DDBJ whole genome shotgun (WGS) entry which is preliminary data.</text>
</comment>
<dbReference type="Proteomes" id="UP001221142">
    <property type="component" value="Unassembled WGS sequence"/>
</dbReference>
<keyword evidence="1" id="KW-0732">Signal</keyword>
<gene>
    <name evidence="2" type="ORF">FB45DRAFT_1066249</name>
</gene>
<keyword evidence="3" id="KW-1185">Reference proteome</keyword>
<evidence type="ECO:0000256" key="1">
    <source>
        <dbReference type="SAM" id="SignalP"/>
    </source>
</evidence>
<organism evidence="2 3">
    <name type="scientific">Roridomyces roridus</name>
    <dbReference type="NCBI Taxonomy" id="1738132"/>
    <lineage>
        <taxon>Eukaryota</taxon>
        <taxon>Fungi</taxon>
        <taxon>Dikarya</taxon>
        <taxon>Basidiomycota</taxon>
        <taxon>Agaricomycotina</taxon>
        <taxon>Agaricomycetes</taxon>
        <taxon>Agaricomycetidae</taxon>
        <taxon>Agaricales</taxon>
        <taxon>Marasmiineae</taxon>
        <taxon>Mycenaceae</taxon>
        <taxon>Roridomyces</taxon>
    </lineage>
</organism>
<dbReference type="EMBL" id="JARKIF010000035">
    <property type="protein sequence ID" value="KAJ7610493.1"/>
    <property type="molecule type" value="Genomic_DNA"/>
</dbReference>
<evidence type="ECO:0000313" key="2">
    <source>
        <dbReference type="EMBL" id="KAJ7610493.1"/>
    </source>
</evidence>